<keyword evidence="1" id="KW-0805">Transcription regulation</keyword>
<dbReference type="SMART" id="SM00421">
    <property type="entry name" value="HTH_LUXR"/>
    <property type="match status" value="1"/>
</dbReference>
<keyword evidence="6" id="KW-1185">Reference proteome</keyword>
<dbReference type="CDD" id="cd06170">
    <property type="entry name" value="LuxR_C_like"/>
    <property type="match status" value="1"/>
</dbReference>
<dbReference type="InterPro" id="IPR036693">
    <property type="entry name" value="TF_LuxR_autoind-bd_dom_sf"/>
</dbReference>
<dbReference type="RefSeq" id="WP_196103994.1">
    <property type="nucleotide sequence ID" value="NZ_CP064942.1"/>
</dbReference>
<evidence type="ECO:0000256" key="2">
    <source>
        <dbReference type="ARBA" id="ARBA00023125"/>
    </source>
</evidence>
<dbReference type="AlphaFoldDB" id="A0A7S9LT70"/>
<feature type="domain" description="HTH luxR-type" evidence="4">
    <location>
        <begin position="155"/>
        <end position="220"/>
    </location>
</feature>
<dbReference type="InterPro" id="IPR016032">
    <property type="entry name" value="Sig_transdc_resp-reg_C-effctor"/>
</dbReference>
<organism evidence="5 6">
    <name type="scientific">Pontivivens ytuae</name>
    <dbReference type="NCBI Taxonomy" id="2789856"/>
    <lineage>
        <taxon>Bacteria</taxon>
        <taxon>Pseudomonadati</taxon>
        <taxon>Pseudomonadota</taxon>
        <taxon>Alphaproteobacteria</taxon>
        <taxon>Rhodobacterales</taxon>
        <taxon>Paracoccaceae</taxon>
        <taxon>Pontivivens</taxon>
    </lineage>
</organism>
<dbReference type="KEGG" id="poz:I0K15_03185"/>
<reference evidence="5 6" key="1">
    <citation type="submission" date="2020-11" db="EMBL/GenBank/DDBJ databases">
        <title>Description of Pontivivens ytuae sp. nov. isolated from deep sea sediment of Mariana Trench.</title>
        <authorList>
            <person name="Wang Z."/>
            <person name="Sun Q.-L."/>
            <person name="Xu X.-D."/>
            <person name="Tang Y.-Z."/>
            <person name="Zhang J."/>
        </authorList>
    </citation>
    <scope>NUCLEOTIDE SEQUENCE [LARGE SCALE GENOMIC DNA]</scope>
    <source>
        <strain evidence="5 6">MT2928</strain>
    </source>
</reference>
<dbReference type="PANTHER" id="PTHR44688:SF16">
    <property type="entry name" value="DNA-BINDING TRANSCRIPTIONAL ACTIVATOR DEVR_DOSR"/>
    <property type="match status" value="1"/>
</dbReference>
<proteinExistence type="predicted"/>
<dbReference type="GO" id="GO:0006355">
    <property type="term" value="P:regulation of DNA-templated transcription"/>
    <property type="evidence" value="ECO:0007669"/>
    <property type="project" value="InterPro"/>
</dbReference>
<dbReference type="EMBL" id="CP064942">
    <property type="protein sequence ID" value="QPH54792.1"/>
    <property type="molecule type" value="Genomic_DNA"/>
</dbReference>
<dbReference type="SUPFAM" id="SSF46894">
    <property type="entry name" value="C-terminal effector domain of the bipartite response regulators"/>
    <property type="match status" value="1"/>
</dbReference>
<protein>
    <submittedName>
        <fullName evidence="5">LuxR family transcriptional regulator</fullName>
    </submittedName>
</protein>
<dbReference type="SUPFAM" id="SSF75516">
    <property type="entry name" value="Pheromone-binding domain of LuxR-like quorum-sensing transcription factors"/>
    <property type="match status" value="1"/>
</dbReference>
<evidence type="ECO:0000259" key="4">
    <source>
        <dbReference type="PROSITE" id="PS50043"/>
    </source>
</evidence>
<evidence type="ECO:0000256" key="1">
    <source>
        <dbReference type="ARBA" id="ARBA00023015"/>
    </source>
</evidence>
<evidence type="ECO:0000256" key="3">
    <source>
        <dbReference type="ARBA" id="ARBA00023163"/>
    </source>
</evidence>
<dbReference type="PROSITE" id="PS50043">
    <property type="entry name" value="HTH_LUXR_2"/>
    <property type="match status" value="1"/>
</dbReference>
<accession>A0A7S9LT70</accession>
<dbReference type="Pfam" id="PF00196">
    <property type="entry name" value="GerE"/>
    <property type="match status" value="1"/>
</dbReference>
<dbReference type="InterPro" id="IPR005143">
    <property type="entry name" value="TF_LuxR_autoind-bd_dom"/>
</dbReference>
<sequence length="224" mass="25344">MPDYEHLLTEMQDHFGLSHMSYYWVCPPPGSRSENILFTTYPKDWIEHYFERNYGESDPVLRFARQTLLPFGWDDLRSETALSRSFFEEAEDFGVGHTGLSVPVWGRFGESALFSVTAEWSKTDWEGFLDGHLADLSHAALLLHDSVMSNITAKQDGATKALSVREVEVLEWAARGKTAWETAQILGLSEKTVYFYLRRATSKLGVSSKTQAVARAAVSRVIQL</sequence>
<evidence type="ECO:0000313" key="5">
    <source>
        <dbReference type="EMBL" id="QPH54792.1"/>
    </source>
</evidence>
<dbReference type="Pfam" id="PF03472">
    <property type="entry name" value="Autoind_bind"/>
    <property type="match status" value="1"/>
</dbReference>
<dbReference type="PANTHER" id="PTHR44688">
    <property type="entry name" value="DNA-BINDING TRANSCRIPTIONAL ACTIVATOR DEVR_DOSR"/>
    <property type="match status" value="1"/>
</dbReference>
<gene>
    <name evidence="5" type="ORF">I0K15_03185</name>
</gene>
<dbReference type="PRINTS" id="PR00038">
    <property type="entry name" value="HTHLUXR"/>
</dbReference>
<dbReference type="GO" id="GO:0003677">
    <property type="term" value="F:DNA binding"/>
    <property type="evidence" value="ECO:0007669"/>
    <property type="project" value="UniProtKB-KW"/>
</dbReference>
<dbReference type="InterPro" id="IPR036388">
    <property type="entry name" value="WH-like_DNA-bd_sf"/>
</dbReference>
<keyword evidence="3" id="KW-0804">Transcription</keyword>
<name>A0A7S9LT70_9RHOB</name>
<dbReference type="InterPro" id="IPR000792">
    <property type="entry name" value="Tscrpt_reg_LuxR_C"/>
</dbReference>
<keyword evidence="2" id="KW-0238">DNA-binding</keyword>
<dbReference type="Gene3D" id="1.10.10.10">
    <property type="entry name" value="Winged helix-like DNA-binding domain superfamily/Winged helix DNA-binding domain"/>
    <property type="match status" value="1"/>
</dbReference>
<dbReference type="Proteomes" id="UP000594800">
    <property type="component" value="Chromosome"/>
</dbReference>
<dbReference type="Gene3D" id="3.30.450.80">
    <property type="entry name" value="Transcription factor LuxR-like, autoinducer-binding domain"/>
    <property type="match status" value="1"/>
</dbReference>
<evidence type="ECO:0000313" key="6">
    <source>
        <dbReference type="Proteomes" id="UP000594800"/>
    </source>
</evidence>